<accession>A0A3R7HVP2</accession>
<dbReference type="Gene3D" id="1.10.10.10">
    <property type="entry name" value="Winged helix-like DNA-binding domain superfamily/Winged helix DNA-binding domain"/>
    <property type="match status" value="1"/>
</dbReference>
<evidence type="ECO:0000313" key="2">
    <source>
        <dbReference type="Proteomes" id="UP000283805"/>
    </source>
</evidence>
<proteinExistence type="predicted"/>
<reference evidence="1 2" key="1">
    <citation type="submission" date="2018-09" db="EMBL/GenBank/DDBJ databases">
        <title>Genomic Encyclopedia of Archaeal and Bacterial Type Strains, Phase II (KMG-II): from individual species to whole genera.</title>
        <authorList>
            <person name="Goeker M."/>
        </authorList>
    </citation>
    <scope>NUCLEOTIDE SEQUENCE [LARGE SCALE GENOMIC DNA]</scope>
    <source>
        <strain evidence="1 2">DSM 13151</strain>
    </source>
</reference>
<comment type="caution">
    <text evidence="1">The sequence shown here is derived from an EMBL/GenBank/DDBJ whole genome shotgun (WGS) entry which is preliminary data.</text>
</comment>
<gene>
    <name evidence="1" type="ORF">ATJ93_3859</name>
</gene>
<organism evidence="1 2">
    <name type="scientific">Halopiger aswanensis</name>
    <dbReference type="NCBI Taxonomy" id="148449"/>
    <lineage>
        <taxon>Archaea</taxon>
        <taxon>Methanobacteriati</taxon>
        <taxon>Methanobacteriota</taxon>
        <taxon>Stenosarchaea group</taxon>
        <taxon>Halobacteria</taxon>
        <taxon>Halobacteriales</taxon>
        <taxon>Natrialbaceae</taxon>
        <taxon>Halopiger</taxon>
    </lineage>
</organism>
<protein>
    <recommendedName>
        <fullName evidence="3">Helix-turn-helix protein</fullName>
    </recommendedName>
</protein>
<dbReference type="InterPro" id="IPR011991">
    <property type="entry name" value="ArsR-like_HTH"/>
</dbReference>
<dbReference type="Proteomes" id="UP000283805">
    <property type="component" value="Unassembled WGS sequence"/>
</dbReference>
<name>A0A3R7HVP2_9EURY</name>
<dbReference type="Pfam" id="PF12840">
    <property type="entry name" value="HTH_20"/>
    <property type="match status" value="1"/>
</dbReference>
<dbReference type="InterPro" id="IPR036390">
    <property type="entry name" value="WH_DNA-bd_sf"/>
</dbReference>
<evidence type="ECO:0000313" key="1">
    <source>
        <dbReference type="EMBL" id="RKD89037.1"/>
    </source>
</evidence>
<dbReference type="EMBL" id="RAPO01000004">
    <property type="protein sequence ID" value="RKD89037.1"/>
    <property type="molecule type" value="Genomic_DNA"/>
</dbReference>
<dbReference type="InterPro" id="IPR036388">
    <property type="entry name" value="WH-like_DNA-bd_sf"/>
</dbReference>
<keyword evidence="2" id="KW-1185">Reference proteome</keyword>
<dbReference type="AlphaFoldDB" id="A0A3R7HVP2"/>
<dbReference type="SUPFAM" id="SSF46785">
    <property type="entry name" value="Winged helix' DNA-binding domain"/>
    <property type="match status" value="1"/>
</dbReference>
<dbReference type="CDD" id="cd00090">
    <property type="entry name" value="HTH_ARSR"/>
    <property type="match status" value="1"/>
</dbReference>
<sequence>MRRATNRAGKIGGATGIQDVRGDLLSQQIVAYLPVNDGVYRVQQGGASDSAEIFQILADEYARKILLAADHGPKTAKTLSEECDASLTTVYRRVSRLQALGLVEEHNTVDEDGSHRSKFETSLEELHVEISDGQLSLTLETRDELADNFTSLWSDLRGED</sequence>
<evidence type="ECO:0008006" key="3">
    <source>
        <dbReference type="Google" id="ProtNLM"/>
    </source>
</evidence>